<dbReference type="OrthoDB" id="7823417at2"/>
<keyword evidence="1" id="KW-0812">Transmembrane</keyword>
<organism evidence="2 3">
    <name type="scientific">Pseudomonas fluorescens</name>
    <dbReference type="NCBI Taxonomy" id="294"/>
    <lineage>
        <taxon>Bacteria</taxon>
        <taxon>Pseudomonadati</taxon>
        <taxon>Pseudomonadota</taxon>
        <taxon>Gammaproteobacteria</taxon>
        <taxon>Pseudomonadales</taxon>
        <taxon>Pseudomonadaceae</taxon>
        <taxon>Pseudomonas</taxon>
    </lineage>
</organism>
<dbReference type="Proteomes" id="UP000381378">
    <property type="component" value="Unassembled WGS sequence"/>
</dbReference>
<reference evidence="2 3" key="1">
    <citation type="submission" date="2019-09" db="EMBL/GenBank/DDBJ databases">
        <authorList>
            <person name="Chandra G."/>
            <person name="Truman W A."/>
        </authorList>
    </citation>
    <scope>NUCLEOTIDE SEQUENCE [LARGE SCALE GENOMIC DNA]</scope>
    <source>
        <strain evidence="2">PS928</strain>
    </source>
</reference>
<feature type="transmembrane region" description="Helical" evidence="1">
    <location>
        <begin position="12"/>
        <end position="37"/>
    </location>
</feature>
<feature type="transmembrane region" description="Helical" evidence="1">
    <location>
        <begin position="203"/>
        <end position="225"/>
    </location>
</feature>
<feature type="transmembrane region" description="Helical" evidence="1">
    <location>
        <begin position="117"/>
        <end position="139"/>
    </location>
</feature>
<protein>
    <recommendedName>
        <fullName evidence="4">EpsG family protein</fullName>
    </recommendedName>
</protein>
<evidence type="ECO:0000313" key="2">
    <source>
        <dbReference type="EMBL" id="VVQ26643.1"/>
    </source>
</evidence>
<proteinExistence type="predicted"/>
<name>A0A5E7VVL4_PSEFL</name>
<feature type="transmembrane region" description="Helical" evidence="1">
    <location>
        <begin position="307"/>
        <end position="323"/>
    </location>
</feature>
<dbReference type="RefSeq" id="WP_150788476.1">
    <property type="nucleotide sequence ID" value="NZ_CABVJF010000061.1"/>
</dbReference>
<evidence type="ECO:0000313" key="3">
    <source>
        <dbReference type="Proteomes" id="UP000381378"/>
    </source>
</evidence>
<evidence type="ECO:0000256" key="1">
    <source>
        <dbReference type="SAM" id="Phobius"/>
    </source>
</evidence>
<feature type="transmembrane region" description="Helical" evidence="1">
    <location>
        <begin position="278"/>
        <end position="298"/>
    </location>
</feature>
<keyword evidence="1" id="KW-1133">Transmembrane helix</keyword>
<dbReference type="EMBL" id="CABVJF010000061">
    <property type="protein sequence ID" value="VVQ26643.1"/>
    <property type="molecule type" value="Genomic_DNA"/>
</dbReference>
<evidence type="ECO:0008006" key="4">
    <source>
        <dbReference type="Google" id="ProtNLM"/>
    </source>
</evidence>
<sequence>MKDNAWKNKSFILRLDGISVKITILFALSLAGSLIFLNRWVVTDLGFHSFGRVWQYYVSYFDYGFVRRAFFGTVLDVTGLNKAISNPYFFSYALYSIKIIILSLIVFIYVIKNKVFTNVYGYIVVFFSPAFILQAGYLTGNQDLELTIILAIVFLYVRSWSVLLFLSIVGLLIHELYIFSFPAALLSVYIKRNKGFDIVSREVVSSIVICLIVLAVLMLTAFAGVNVPKEEFEATMAQKMGVAAYNHSLWSGYFEVFSSVDSNLNTGVNALLQIPEKIKYTIIPILYALLWALSNSYYSQVDLWKKTLILLALILPISAIFVASDFYRWVGMSANLSILYAISYSSIKEAFIPKKVFVVLFLFSFVAPFGSANLERPFPAHQLIIEKAFNH</sequence>
<gene>
    <name evidence="2" type="ORF">PS928_06811</name>
</gene>
<dbReference type="AlphaFoldDB" id="A0A5E7VVL4"/>
<keyword evidence="1" id="KW-0472">Membrane</keyword>
<feature type="transmembrane region" description="Helical" evidence="1">
    <location>
        <begin position="89"/>
        <end position="111"/>
    </location>
</feature>
<accession>A0A5E7VVL4</accession>
<feature type="transmembrane region" description="Helical" evidence="1">
    <location>
        <begin position="356"/>
        <end position="374"/>
    </location>
</feature>